<dbReference type="Proteomes" id="UP000238701">
    <property type="component" value="Unassembled WGS sequence"/>
</dbReference>
<dbReference type="Gene3D" id="3.40.50.410">
    <property type="entry name" value="von Willebrand factor, type A domain"/>
    <property type="match status" value="1"/>
</dbReference>
<gene>
    <name evidence="3" type="ORF">SBA1_140095</name>
</gene>
<keyword evidence="1" id="KW-0732">Signal</keyword>
<sequence>MKYWATTARRASLRRAASFLVFLALLPSAPSQETVLRSQANVVLIPALVKDQRGGIVYGLEAKDFIVQDDGVEQAVRLDEAPEGQPVSLVVAIQKGRRAYYEFPRMQGLNSMLDPLFSQGTARVALVEFDSKVELTRNFTKDASLITADLKNLQPGDEGAATLDAIALSVGLLQQEPEERQRVLLLISETRDHGSVAKTENVVAAIGQTNALMYALAFSPALSNILDTGRGTNKNEMDEGINFLDLAYRVAQAMRKNIPSAVASMTGGEYELFATRKKFEVRMTDFTNHLHSRYLLSFAPKNPHPGLHQIRVRLKDAGDATVLARSSYWAEGAK</sequence>
<evidence type="ECO:0000259" key="2">
    <source>
        <dbReference type="Pfam" id="PF13519"/>
    </source>
</evidence>
<feature type="signal peptide" evidence="1">
    <location>
        <begin position="1"/>
        <end position="33"/>
    </location>
</feature>
<evidence type="ECO:0000313" key="3">
    <source>
        <dbReference type="EMBL" id="SPF35204.1"/>
    </source>
</evidence>
<proteinExistence type="predicted"/>
<evidence type="ECO:0000313" key="4">
    <source>
        <dbReference type="Proteomes" id="UP000238701"/>
    </source>
</evidence>
<feature type="domain" description="VWFA" evidence="2">
    <location>
        <begin position="115"/>
        <end position="188"/>
    </location>
</feature>
<dbReference type="InterPro" id="IPR036465">
    <property type="entry name" value="vWFA_dom_sf"/>
</dbReference>
<name>A0A2U3K6A9_9BACT</name>
<dbReference type="SUPFAM" id="SSF53300">
    <property type="entry name" value="vWA-like"/>
    <property type="match status" value="1"/>
</dbReference>
<evidence type="ECO:0000256" key="1">
    <source>
        <dbReference type="SAM" id="SignalP"/>
    </source>
</evidence>
<accession>A0A2U3K6A9</accession>
<dbReference type="InterPro" id="IPR017802">
    <property type="entry name" value="VWFA-rel_acidobac-type"/>
</dbReference>
<organism evidence="3 4">
    <name type="scientific">Candidatus Sulfotelmatobacter kueseliae</name>
    <dbReference type="NCBI Taxonomy" id="2042962"/>
    <lineage>
        <taxon>Bacteria</taxon>
        <taxon>Pseudomonadati</taxon>
        <taxon>Acidobacteriota</taxon>
        <taxon>Terriglobia</taxon>
        <taxon>Terriglobales</taxon>
        <taxon>Candidatus Korobacteraceae</taxon>
        <taxon>Candidatus Sulfotelmatobacter</taxon>
    </lineage>
</organism>
<protein>
    <submittedName>
        <fullName evidence="3">von Willebrand factor, type A</fullName>
    </submittedName>
</protein>
<dbReference type="InterPro" id="IPR002035">
    <property type="entry name" value="VWF_A"/>
</dbReference>
<reference evidence="4" key="1">
    <citation type="submission" date="2018-02" db="EMBL/GenBank/DDBJ databases">
        <authorList>
            <person name="Hausmann B."/>
        </authorList>
    </citation>
    <scope>NUCLEOTIDE SEQUENCE [LARGE SCALE GENOMIC DNA]</scope>
    <source>
        <strain evidence="4">Peat soil MAG SbA1</strain>
    </source>
</reference>
<dbReference type="Pfam" id="PF13519">
    <property type="entry name" value="VWA_2"/>
    <property type="match status" value="1"/>
</dbReference>
<feature type="chain" id="PRO_5015494814" evidence="1">
    <location>
        <begin position="34"/>
        <end position="334"/>
    </location>
</feature>
<dbReference type="AlphaFoldDB" id="A0A2U3K6A9"/>
<dbReference type="NCBIfam" id="TIGR03436">
    <property type="entry name" value="acidobact_VWFA"/>
    <property type="match status" value="1"/>
</dbReference>
<dbReference type="EMBL" id="OMOD01000046">
    <property type="protein sequence ID" value="SPF35204.1"/>
    <property type="molecule type" value="Genomic_DNA"/>
</dbReference>